<evidence type="ECO:0000313" key="2">
    <source>
        <dbReference type="EMBL" id="CAL8129173.1"/>
    </source>
</evidence>
<feature type="chain" id="PRO_5047437374" evidence="1">
    <location>
        <begin position="28"/>
        <end position="114"/>
    </location>
</feature>
<dbReference type="EMBL" id="CAXLJM020000076">
    <property type="protein sequence ID" value="CAL8129173.1"/>
    <property type="molecule type" value="Genomic_DNA"/>
</dbReference>
<reference evidence="2 3" key="1">
    <citation type="submission" date="2024-08" db="EMBL/GenBank/DDBJ databases">
        <authorList>
            <person name="Cucini C."/>
            <person name="Frati F."/>
        </authorList>
    </citation>
    <scope>NUCLEOTIDE SEQUENCE [LARGE SCALE GENOMIC DNA]</scope>
</reference>
<keyword evidence="1" id="KW-0732">Signal</keyword>
<sequence>MGSSFTPIFLLAIFSFSFTTLLHFSTGAINRGGITYLELACPQDVFNQTVENSEDCTQYYSCVSPDYAAKMECSECTSEGNPEGACCKGRTCYNPETGNCDWCYNVNCGSTICD</sequence>
<proteinExistence type="predicted"/>
<keyword evidence="3" id="KW-1185">Reference proteome</keyword>
<dbReference type="Proteomes" id="UP001642540">
    <property type="component" value="Unassembled WGS sequence"/>
</dbReference>
<evidence type="ECO:0000256" key="1">
    <source>
        <dbReference type="SAM" id="SignalP"/>
    </source>
</evidence>
<protein>
    <submittedName>
        <fullName evidence="2">Uncharacterized protein</fullName>
    </submittedName>
</protein>
<gene>
    <name evidence="2" type="ORF">ODALV1_LOCUS22936</name>
</gene>
<organism evidence="2 3">
    <name type="scientific">Orchesella dallaii</name>
    <dbReference type="NCBI Taxonomy" id="48710"/>
    <lineage>
        <taxon>Eukaryota</taxon>
        <taxon>Metazoa</taxon>
        <taxon>Ecdysozoa</taxon>
        <taxon>Arthropoda</taxon>
        <taxon>Hexapoda</taxon>
        <taxon>Collembola</taxon>
        <taxon>Entomobryomorpha</taxon>
        <taxon>Entomobryoidea</taxon>
        <taxon>Orchesellidae</taxon>
        <taxon>Orchesellinae</taxon>
        <taxon>Orchesella</taxon>
    </lineage>
</organism>
<evidence type="ECO:0000313" key="3">
    <source>
        <dbReference type="Proteomes" id="UP001642540"/>
    </source>
</evidence>
<feature type="signal peptide" evidence="1">
    <location>
        <begin position="1"/>
        <end position="27"/>
    </location>
</feature>
<comment type="caution">
    <text evidence="2">The sequence shown here is derived from an EMBL/GenBank/DDBJ whole genome shotgun (WGS) entry which is preliminary data.</text>
</comment>
<accession>A0ABP1RJE7</accession>
<name>A0ABP1RJE7_9HEXA</name>